<dbReference type="SUPFAM" id="SSF52540">
    <property type="entry name" value="P-loop containing nucleoside triphosphate hydrolases"/>
    <property type="match status" value="1"/>
</dbReference>
<gene>
    <name evidence="2" type="ORF">ARMSODRAFT_954175</name>
</gene>
<organism evidence="2 3">
    <name type="scientific">Armillaria solidipes</name>
    <dbReference type="NCBI Taxonomy" id="1076256"/>
    <lineage>
        <taxon>Eukaryota</taxon>
        <taxon>Fungi</taxon>
        <taxon>Dikarya</taxon>
        <taxon>Basidiomycota</taxon>
        <taxon>Agaricomycotina</taxon>
        <taxon>Agaricomycetes</taxon>
        <taxon>Agaricomycetidae</taxon>
        <taxon>Agaricales</taxon>
        <taxon>Marasmiineae</taxon>
        <taxon>Physalacriaceae</taxon>
        <taxon>Armillaria</taxon>
    </lineage>
</organism>
<feature type="domain" description="VWFA" evidence="1">
    <location>
        <begin position="1960"/>
        <end position="2171"/>
    </location>
</feature>
<dbReference type="Gene3D" id="3.40.50.300">
    <property type="entry name" value="P-loop containing nucleotide triphosphate hydrolases"/>
    <property type="match status" value="1"/>
</dbReference>
<sequence length="2193" mass="245362">MDPLPVPPNIFPATNTTQMLPNHQDAVKPPISGGTPDSMDVDEPTVTHGRRYGQMNIDLVHEIPRMYRLLDLISEPGSVGLVDKIIIDQDSLKSFANDKSPGAYVSLTRVDFNVLDRFAIKPVGVYGSKEEIIRFISTLTVVDPSLAQKLLRPQSSLEPSLRSGLYALNSSTSEQLFVIYWPEDTTWNDDAISAVRRNRITFMRYLTKVCDQLLCMISSKQSASLVWKETSEDPFMDLDDNRDRLFTFEVHKTNEQEENVTMRPGFKITSTHIARVVPDDVPVEASLFHPRMLNGEANQAFVTVKYKAPQQRLEHITNQVYSSMRLHTLLTTSGPVCLNPNLTDKEIGILIEHGLAQHYSLACNSWKSRAQEIESSIQHFTQEEMAKVAPDETAERDLAPMLRLAIVKSVLTRFPTLNMEVICPTAMCSDEETLRLQALLTNFIAMHPSFTQELQNSMDNKDLVSISSRPFTSRKNKILVARCMVMESENPSDEQRRELIENILSSEGPGDTIYLTPKSQGFLSSLTSFFHLDNSIKAKDFLATRKMDQTDAQFLSCLNEILGQELLLQEAITKVLDLAEGHFRKKIDNIVKKLVGQATLARKMACRTRIDQEAQSQRDARQKDSRKRFFDDIEAQNQRDLSSPLIIDNVDAVSTILTQEYQFTGAKIATIEPSMEYTIHTLSLSEDHRHRIQMDSSFVPTPHIESTLRLSPHFNLPLSSRILYMHLLASGKCLLVVDDNRPGGNLNIYLEQLSVLDNAIQQNRPKKLLHKDKLGENFVIAFDEIKRMLLLCASSKLHVFVFDEAHSTLQGWGSAVNLAPWYASQSVTICHACFVCGSEEILLIDSRHQARVFSLITQQFRPAALPLVGLPRVVYSSPDGACLLLAYTRKNQTILQAYHWNSFGSSHEMTLQLPPGFSNDCILSSFVNRNCIHLISLDEHSQSCSSVVLDITKKITEFQFKEKGGNRTSPVEGSQGSTRHNSLIECFSDVWTRFPVVAAIQHSIGGGNGVQAPKALTFVTDRDFEKFGPHFSDMVQSFESKTQKPTSDVLRHIEVRAVPLSDIASLVTREDTWPVSQFPLGAWLVNLFCLIPIHIAITRENRFLPLKDGVVSVEWEKSLLGAEVGKIIDSVSLGWYESIFQSYMAKKPVRVVSSMGEQSVGKSYTLNHLVDSSFAGSAMRTTEGVWLSVTPTDDALIVALDFEGVHSIERSIQEDTLLVLFNTAISNLVLFRNNFALSRDITGLFQSFQSSSTVLDPAANPSLFQSTLVIVIKDVTDIDKAEIVKEFSTKFQQIVQDEQDANFISRLHSGRLNIVPWPIIESKSFYSYFLMLRKQLNQQVLTHPAAGEFLLTLKTLMAKLKANDWGALSQSLVAYRAQRLLAMLPNALMYGYTEVDPEPEPLKNFDTDILIDGEDSDARFFLDLSGKPSTERELTLDHLRSEWQCNHPRQEVPDSDWTDALEQHLQRLADARIDRVQAWIGSNLSRFTATHATITELNRAFDNAQVDLRSSVALCRMKCSSCNLLCVGSRRHDPDMPHNCQTSHQCTKPCEFIDEHTDEPKLCGFPAAHTGKHICTVDTHLCGQACRLSGKIGCLGECTKMVDHLDDHMCSARNHACGQPCQLENVRANNGQSFSCKGKCVIPSSEDHEIHVCDNRMCPIPCELCKRLCSDTNHLHGLDVQAIHLCGQEHPCPAACAAHGSCEIDTAPQSIKATFTGRHETFEYTKYSQVAKRLRCAIPIPAGRQQHEGTHIHSTDPNPFHFCESRCDSCGYYCTLPLGHVQQEHETSHGSMSKTRWAVDGPVGTSIEINGHKFGTEDDGAPMMCNLVCQDMGRHAHLDYCRAHPLATCGSAEIQHIRERLRPNPERPKDFITHSLFWRRSGFKDPYSRDDKSNFAKCDAMCPGPEHARNTTSPVQLSYCTLPLFHPPETSDERVGLGYLSNDGHVFSCQNPVLLQQAFHVIFVIDRSSSMRNRDRRPLKDTPVTASIQSTCNNRLGAVYSALHAFWVSRHAALTANGGGRAQHRRDSYSVILFDKAIIRGVVNDFTSSPQELLNGLLQHQTGSGTDYNLALNDARTVMAQNWSAERTPVVILLSDGECSVEDETVQDLCHTAVARGKPLSLHTVSFGPYNAVLRRITQIALDVQNNTPPDPNAHEAARVDSSYAEALDSVRLAETFLGIAESLRKPRGSLLQ</sequence>
<evidence type="ECO:0000313" key="2">
    <source>
        <dbReference type="EMBL" id="PBK72470.1"/>
    </source>
</evidence>
<dbReference type="PANTHER" id="PTHR22796:SF1">
    <property type="entry name" value="VWFA DOMAIN-CONTAINING PROTEIN"/>
    <property type="match status" value="1"/>
</dbReference>
<dbReference type="InterPro" id="IPR002035">
    <property type="entry name" value="VWF_A"/>
</dbReference>
<dbReference type="Proteomes" id="UP000218334">
    <property type="component" value="Unassembled WGS sequence"/>
</dbReference>
<keyword evidence="3" id="KW-1185">Reference proteome</keyword>
<evidence type="ECO:0000259" key="1">
    <source>
        <dbReference type="PROSITE" id="PS50234"/>
    </source>
</evidence>
<proteinExistence type="predicted"/>
<evidence type="ECO:0000313" key="3">
    <source>
        <dbReference type="Proteomes" id="UP000218334"/>
    </source>
</evidence>
<dbReference type="InterPro" id="IPR036465">
    <property type="entry name" value="vWFA_dom_sf"/>
</dbReference>
<dbReference type="SUPFAM" id="SSF53300">
    <property type="entry name" value="vWA-like"/>
    <property type="match status" value="1"/>
</dbReference>
<protein>
    <recommendedName>
        <fullName evidence="1">VWFA domain-containing protein</fullName>
    </recommendedName>
</protein>
<name>A0A2H3BS81_9AGAR</name>
<dbReference type="PANTHER" id="PTHR22796">
    <property type="entry name" value="URG4-RELATED"/>
    <property type="match status" value="1"/>
</dbReference>
<accession>A0A2H3BS81</accession>
<dbReference type="SMART" id="SM00327">
    <property type="entry name" value="VWA"/>
    <property type="match status" value="1"/>
</dbReference>
<dbReference type="STRING" id="1076256.A0A2H3BS81"/>
<dbReference type="PROSITE" id="PS50234">
    <property type="entry name" value="VWFA"/>
    <property type="match status" value="1"/>
</dbReference>
<dbReference type="Pfam" id="PF13519">
    <property type="entry name" value="VWA_2"/>
    <property type="match status" value="1"/>
</dbReference>
<dbReference type="Gene3D" id="3.40.50.410">
    <property type="entry name" value="von Willebrand factor, type A domain"/>
    <property type="match status" value="1"/>
</dbReference>
<dbReference type="CDD" id="cd00198">
    <property type="entry name" value="vWFA"/>
    <property type="match status" value="1"/>
</dbReference>
<reference evidence="3" key="1">
    <citation type="journal article" date="2017" name="Nat. Ecol. Evol.">
        <title>Genome expansion and lineage-specific genetic innovations in the forest pathogenic fungi Armillaria.</title>
        <authorList>
            <person name="Sipos G."/>
            <person name="Prasanna A.N."/>
            <person name="Walter M.C."/>
            <person name="O'Connor E."/>
            <person name="Balint B."/>
            <person name="Krizsan K."/>
            <person name="Kiss B."/>
            <person name="Hess J."/>
            <person name="Varga T."/>
            <person name="Slot J."/>
            <person name="Riley R."/>
            <person name="Boka B."/>
            <person name="Rigling D."/>
            <person name="Barry K."/>
            <person name="Lee J."/>
            <person name="Mihaltcheva S."/>
            <person name="LaButti K."/>
            <person name="Lipzen A."/>
            <person name="Waldron R."/>
            <person name="Moloney N.M."/>
            <person name="Sperisen C."/>
            <person name="Kredics L."/>
            <person name="Vagvoelgyi C."/>
            <person name="Patrignani A."/>
            <person name="Fitzpatrick D."/>
            <person name="Nagy I."/>
            <person name="Doyle S."/>
            <person name="Anderson J.B."/>
            <person name="Grigoriev I.V."/>
            <person name="Gueldener U."/>
            <person name="Muensterkoetter M."/>
            <person name="Nagy L.G."/>
        </authorList>
    </citation>
    <scope>NUCLEOTIDE SEQUENCE [LARGE SCALE GENOMIC DNA]</scope>
    <source>
        <strain evidence="3">28-4</strain>
    </source>
</reference>
<dbReference type="EMBL" id="KZ293422">
    <property type="protein sequence ID" value="PBK72470.1"/>
    <property type="molecule type" value="Genomic_DNA"/>
</dbReference>
<dbReference type="InterPro" id="IPR027417">
    <property type="entry name" value="P-loop_NTPase"/>
</dbReference>